<keyword evidence="2" id="KW-0805">Transcription regulation</keyword>
<evidence type="ECO:0000256" key="4">
    <source>
        <dbReference type="ARBA" id="ARBA00023163"/>
    </source>
</evidence>
<organism evidence="6 7">
    <name type="scientific">Paraburkholderia solitsugae</name>
    <dbReference type="NCBI Taxonomy" id="2675748"/>
    <lineage>
        <taxon>Bacteria</taxon>
        <taxon>Pseudomonadati</taxon>
        <taxon>Pseudomonadota</taxon>
        <taxon>Betaproteobacteria</taxon>
        <taxon>Burkholderiales</taxon>
        <taxon>Burkholderiaceae</taxon>
        <taxon>Paraburkholderia</taxon>
    </lineage>
</organism>
<evidence type="ECO:0000313" key="7">
    <source>
        <dbReference type="Proteomes" id="UP000652198"/>
    </source>
</evidence>
<protein>
    <submittedName>
        <fullName evidence="6">LysR family transcriptional regulator</fullName>
    </submittedName>
</protein>
<dbReference type="Pfam" id="PF00126">
    <property type="entry name" value="HTH_1"/>
    <property type="match status" value="1"/>
</dbReference>
<dbReference type="RefSeq" id="WP_172310305.1">
    <property type="nucleotide sequence ID" value="NZ_WOEY01000040.1"/>
</dbReference>
<evidence type="ECO:0000259" key="5">
    <source>
        <dbReference type="PROSITE" id="PS50931"/>
    </source>
</evidence>
<keyword evidence="4" id="KW-0804">Transcription</keyword>
<sequence>MDLRRLSHVVALADTLHFALAAEAAHLSQPAFSRSIQAIESELGIRLFDRGGGEVRATPAGEFVIERARKLLFEARCLQREVDLYRDSQLGDTAFGVGPLLSASLMPRALVELRQRYPKIALRMEGGNSIQLLQRLRAENIEFFAADVRDMPNDASLDIQLIGGQLGHLYARAGHPLVGHACTLRAAWNYGIAAPKLLTPTNEELAALLDLPAGQVPELALECDDYSVLKTVVLATDTLLAATDAALESELASGALVRLQVKNWTSVPSIAGIVRLHGRTQSPMAREVIACIARVASEINESPIDGLTAS</sequence>
<feature type="domain" description="HTH lysR-type" evidence="5">
    <location>
        <begin position="1"/>
        <end position="58"/>
    </location>
</feature>
<dbReference type="Pfam" id="PF03466">
    <property type="entry name" value="LysR_substrate"/>
    <property type="match status" value="1"/>
</dbReference>
<dbReference type="SUPFAM" id="SSF53850">
    <property type="entry name" value="Periplasmic binding protein-like II"/>
    <property type="match status" value="1"/>
</dbReference>
<dbReference type="InterPro" id="IPR000847">
    <property type="entry name" value="LysR_HTH_N"/>
</dbReference>
<keyword evidence="7" id="KW-1185">Reference proteome</keyword>
<dbReference type="PROSITE" id="PS50931">
    <property type="entry name" value="HTH_LYSR"/>
    <property type="match status" value="1"/>
</dbReference>
<reference evidence="6 7" key="1">
    <citation type="submission" date="2019-11" db="EMBL/GenBank/DDBJ databases">
        <title>Metabolism of dissolved organic matter in forest soils.</title>
        <authorList>
            <person name="Cyle K.T."/>
            <person name="Wilhelm R.C."/>
            <person name="Martinez C.E."/>
        </authorList>
    </citation>
    <scope>NUCLEOTIDE SEQUENCE [LARGE SCALE GENOMIC DNA]</scope>
    <source>
        <strain evidence="6 7">1N</strain>
    </source>
</reference>
<dbReference type="Gene3D" id="1.10.10.10">
    <property type="entry name" value="Winged helix-like DNA-binding domain superfamily/Winged helix DNA-binding domain"/>
    <property type="match status" value="1"/>
</dbReference>
<evidence type="ECO:0000256" key="1">
    <source>
        <dbReference type="ARBA" id="ARBA00009437"/>
    </source>
</evidence>
<comment type="similarity">
    <text evidence="1">Belongs to the LysR transcriptional regulatory family.</text>
</comment>
<dbReference type="PRINTS" id="PR00039">
    <property type="entry name" value="HTHLYSR"/>
</dbReference>
<dbReference type="InterPro" id="IPR005119">
    <property type="entry name" value="LysR_subst-bd"/>
</dbReference>
<accession>A0ABX2BLF2</accession>
<dbReference type="InterPro" id="IPR050950">
    <property type="entry name" value="HTH-type_LysR_regulators"/>
</dbReference>
<dbReference type="PANTHER" id="PTHR30419">
    <property type="entry name" value="HTH-TYPE TRANSCRIPTIONAL REGULATOR YBHD"/>
    <property type="match status" value="1"/>
</dbReference>
<evidence type="ECO:0000313" key="6">
    <source>
        <dbReference type="EMBL" id="NPT41762.1"/>
    </source>
</evidence>
<dbReference type="SUPFAM" id="SSF46785">
    <property type="entry name" value="Winged helix' DNA-binding domain"/>
    <property type="match status" value="1"/>
</dbReference>
<dbReference type="Gene3D" id="3.40.190.10">
    <property type="entry name" value="Periplasmic binding protein-like II"/>
    <property type="match status" value="2"/>
</dbReference>
<dbReference type="InterPro" id="IPR036388">
    <property type="entry name" value="WH-like_DNA-bd_sf"/>
</dbReference>
<proteinExistence type="inferred from homology"/>
<dbReference type="PANTHER" id="PTHR30419:SF30">
    <property type="entry name" value="LYSR FAMILY TRANSCRIPTIONAL REGULATOR"/>
    <property type="match status" value="1"/>
</dbReference>
<dbReference type="InterPro" id="IPR036390">
    <property type="entry name" value="WH_DNA-bd_sf"/>
</dbReference>
<name>A0ABX2BLF2_9BURK</name>
<dbReference type="Proteomes" id="UP000652198">
    <property type="component" value="Unassembled WGS sequence"/>
</dbReference>
<evidence type="ECO:0000256" key="2">
    <source>
        <dbReference type="ARBA" id="ARBA00023015"/>
    </source>
</evidence>
<gene>
    <name evidence="6" type="ORF">GNZ12_10610</name>
</gene>
<comment type="caution">
    <text evidence="6">The sequence shown here is derived from an EMBL/GenBank/DDBJ whole genome shotgun (WGS) entry which is preliminary data.</text>
</comment>
<evidence type="ECO:0000256" key="3">
    <source>
        <dbReference type="ARBA" id="ARBA00023125"/>
    </source>
</evidence>
<dbReference type="EMBL" id="WOEY01000040">
    <property type="protein sequence ID" value="NPT41762.1"/>
    <property type="molecule type" value="Genomic_DNA"/>
</dbReference>
<keyword evidence="3" id="KW-0238">DNA-binding</keyword>